<evidence type="ECO:0000256" key="2">
    <source>
        <dbReference type="ARBA" id="ARBA00003015"/>
    </source>
</evidence>
<organism evidence="8 9">
    <name type="scientific">Holospora obtusa F1</name>
    <dbReference type="NCBI Taxonomy" id="1399147"/>
    <lineage>
        <taxon>Bacteria</taxon>
        <taxon>Pseudomonadati</taxon>
        <taxon>Pseudomonadota</taxon>
        <taxon>Alphaproteobacteria</taxon>
        <taxon>Holosporales</taxon>
        <taxon>Holosporaceae</taxon>
        <taxon>Holospora</taxon>
    </lineage>
</organism>
<name>W6TI05_HOLOB</name>
<dbReference type="NCBIfam" id="TIGR00091">
    <property type="entry name" value="tRNA (guanosine(46)-N7)-methyltransferase TrmB"/>
    <property type="match status" value="1"/>
</dbReference>
<keyword evidence="7" id="KW-0819">tRNA processing</keyword>
<keyword evidence="9" id="KW-1185">Reference proteome</keyword>
<keyword evidence="4" id="KW-0489">Methyltransferase</keyword>
<dbReference type="PANTHER" id="PTHR23417">
    <property type="entry name" value="3-DEOXY-D-MANNO-OCTULOSONIC-ACID TRANSFERASE/TRNA GUANINE-N 7 - -METHYLTRANSFERASE"/>
    <property type="match status" value="1"/>
</dbReference>
<dbReference type="PROSITE" id="PS51625">
    <property type="entry name" value="SAM_MT_TRMB"/>
    <property type="match status" value="1"/>
</dbReference>
<dbReference type="InterPro" id="IPR003358">
    <property type="entry name" value="tRNA_(Gua-N-7)_MeTrfase_Trmb"/>
</dbReference>
<dbReference type="RefSeq" id="WP_024161007.1">
    <property type="nucleotide sequence ID" value="NZ_AWTR02000023.1"/>
</dbReference>
<dbReference type="Gene3D" id="3.40.50.150">
    <property type="entry name" value="Vaccinia Virus protein VP39"/>
    <property type="match status" value="1"/>
</dbReference>
<dbReference type="Proteomes" id="UP000019112">
    <property type="component" value="Unassembled WGS sequence"/>
</dbReference>
<comment type="caution">
    <text evidence="8">The sequence shown here is derived from an EMBL/GenBank/DDBJ whole genome shotgun (WGS) entry which is preliminary data.</text>
</comment>
<dbReference type="STRING" id="1399147.P618_200182"/>
<evidence type="ECO:0000256" key="6">
    <source>
        <dbReference type="ARBA" id="ARBA00022691"/>
    </source>
</evidence>
<evidence type="ECO:0000256" key="5">
    <source>
        <dbReference type="ARBA" id="ARBA00022679"/>
    </source>
</evidence>
<dbReference type="PANTHER" id="PTHR23417:SF14">
    <property type="entry name" value="PENTACOTRIPEPTIDE-REPEAT REGION OF PRORP DOMAIN-CONTAINING PROTEIN"/>
    <property type="match status" value="1"/>
</dbReference>
<dbReference type="Pfam" id="PF02390">
    <property type="entry name" value="Methyltransf_4"/>
    <property type="match status" value="1"/>
</dbReference>
<dbReference type="SUPFAM" id="SSF53335">
    <property type="entry name" value="S-adenosyl-L-methionine-dependent methyltransferases"/>
    <property type="match status" value="1"/>
</dbReference>
<comment type="catalytic activity">
    <reaction evidence="1">
        <text>guanosine(46) in tRNA + S-adenosyl-L-methionine = N(7)-methylguanosine(46) in tRNA + S-adenosyl-L-homocysteine</text>
        <dbReference type="Rhea" id="RHEA:42708"/>
        <dbReference type="Rhea" id="RHEA-COMP:10188"/>
        <dbReference type="Rhea" id="RHEA-COMP:10189"/>
        <dbReference type="ChEBI" id="CHEBI:57856"/>
        <dbReference type="ChEBI" id="CHEBI:59789"/>
        <dbReference type="ChEBI" id="CHEBI:74269"/>
        <dbReference type="ChEBI" id="CHEBI:74480"/>
        <dbReference type="EC" id="2.1.1.33"/>
    </reaction>
</comment>
<evidence type="ECO:0000256" key="4">
    <source>
        <dbReference type="ARBA" id="ARBA00022603"/>
    </source>
</evidence>
<dbReference type="OrthoDB" id="9802090at2"/>
<keyword evidence="6" id="KW-0949">S-adenosyl-L-methionine</keyword>
<comment type="function">
    <text evidence="2">Catalyzes the formation of N(7)-methylguanine at position 46 (m7G46) in tRNA.</text>
</comment>
<evidence type="ECO:0000313" key="8">
    <source>
        <dbReference type="EMBL" id="ETZ07620.1"/>
    </source>
</evidence>
<reference evidence="8 9" key="1">
    <citation type="journal article" date="2014" name="FEMS Microbiol. Lett.">
        <title>Draft genome sequences of three Holospora species (Holospora obtusa, Holospora undulata, and Holospora elegans), endonuclear symbiotic bacteria of the ciliate Paramecium caudatum.</title>
        <authorList>
            <person name="Dohra H."/>
            <person name="Tanaka K."/>
            <person name="Suzuki T."/>
            <person name="Fujishima M."/>
            <person name="Suzuki H."/>
        </authorList>
    </citation>
    <scope>NUCLEOTIDE SEQUENCE [LARGE SCALE GENOMIC DNA]</scope>
    <source>
        <strain evidence="8 9">F1</strain>
    </source>
</reference>
<dbReference type="AlphaFoldDB" id="W6TI05"/>
<evidence type="ECO:0000256" key="7">
    <source>
        <dbReference type="ARBA" id="ARBA00022694"/>
    </source>
</evidence>
<protein>
    <recommendedName>
        <fullName evidence="3">tRNA (guanine(46)-N(7))-methyltransferase</fullName>
        <ecNumber evidence="3">2.1.1.33</ecNumber>
    </recommendedName>
</protein>
<dbReference type="InterPro" id="IPR029063">
    <property type="entry name" value="SAM-dependent_MTases_sf"/>
</dbReference>
<sequence>MSVLNLYGRICGRKLSPRLQFVYEHILPLVDCTHKVLEKRDDVFSTDESWWMEIGFGDGSHLRAQMKKHAQVHFLGVEVFRPGIVRCLINLSQEEQNRLHIFPHSVHLLLPHLPRALFEKIFILFPDPWPKQRHHKRRLLQSSFLTECWKILKNNGQLVIASDVQLFIHWMQQQLKAHSGFEYAEGAQTSNPEDWPEWPQTLPLSAYARKALCKTYFVWKKLSSWRELN</sequence>
<dbReference type="eggNOG" id="COG0220">
    <property type="taxonomic scope" value="Bacteria"/>
</dbReference>
<evidence type="ECO:0000313" key="9">
    <source>
        <dbReference type="Proteomes" id="UP000019112"/>
    </source>
</evidence>
<gene>
    <name evidence="8" type="ORF">P618_200182</name>
</gene>
<proteinExistence type="predicted"/>
<dbReference type="EMBL" id="AWTR02000023">
    <property type="protein sequence ID" value="ETZ07620.1"/>
    <property type="molecule type" value="Genomic_DNA"/>
</dbReference>
<accession>W6TI05</accession>
<dbReference type="GO" id="GO:0008176">
    <property type="term" value="F:tRNA (guanine(46)-N7)-methyltransferase activity"/>
    <property type="evidence" value="ECO:0007669"/>
    <property type="project" value="UniProtKB-EC"/>
</dbReference>
<evidence type="ECO:0000256" key="3">
    <source>
        <dbReference type="ARBA" id="ARBA00011977"/>
    </source>
</evidence>
<evidence type="ECO:0000256" key="1">
    <source>
        <dbReference type="ARBA" id="ARBA00000142"/>
    </source>
</evidence>
<keyword evidence="5" id="KW-0808">Transferase</keyword>
<dbReference type="EC" id="2.1.1.33" evidence="3"/>
<dbReference type="GO" id="GO:0043527">
    <property type="term" value="C:tRNA methyltransferase complex"/>
    <property type="evidence" value="ECO:0007669"/>
    <property type="project" value="TreeGrafter"/>
</dbReference>